<dbReference type="Proteomes" id="UP000594263">
    <property type="component" value="Unplaced"/>
</dbReference>
<dbReference type="Gene3D" id="3.40.50.11340">
    <property type="match status" value="1"/>
</dbReference>
<dbReference type="GO" id="GO:0032580">
    <property type="term" value="C:Golgi cisterna membrane"/>
    <property type="evidence" value="ECO:0007669"/>
    <property type="project" value="UniProtKB-SubCell"/>
</dbReference>
<evidence type="ECO:0000256" key="6">
    <source>
        <dbReference type="ARBA" id="ARBA00023316"/>
    </source>
</evidence>
<protein>
    <recommendedName>
        <fullName evidence="7">Fucosyltransferase</fullName>
        <ecNumber evidence="7">2.4.1.-</ecNumber>
    </recommendedName>
</protein>
<dbReference type="EC" id="2.4.1.-" evidence="7"/>
<keyword evidence="3 7" id="KW-0808">Transferase</keyword>
<keyword evidence="7" id="KW-1133">Transmembrane helix</keyword>
<evidence type="ECO:0000313" key="10">
    <source>
        <dbReference type="Proteomes" id="UP000594263"/>
    </source>
</evidence>
<keyword evidence="6 7" id="KW-0961">Cell wall biogenesis/degradation</keyword>
<dbReference type="Gramene" id="Kaladp0071s0086.1.v1.1">
    <property type="protein sequence ID" value="Kaladp0071s0086.1.v1.1"/>
    <property type="gene ID" value="Kaladp0071s0086.v1.1"/>
</dbReference>
<dbReference type="OMA" id="YNDQDKM"/>
<keyword evidence="10" id="KW-1185">Reference proteome</keyword>
<dbReference type="EnsemblPlants" id="Kaladp0071s0086.1.v1.1">
    <property type="protein sequence ID" value="Kaladp0071s0086.1.v1.1"/>
    <property type="gene ID" value="Kaladp0071s0086.v1.1"/>
</dbReference>
<dbReference type="GO" id="GO:0071555">
    <property type="term" value="P:cell wall organization"/>
    <property type="evidence" value="ECO:0007669"/>
    <property type="project" value="UniProtKB-UniRule"/>
</dbReference>
<dbReference type="GO" id="GO:0042546">
    <property type="term" value="P:cell wall biogenesis"/>
    <property type="evidence" value="ECO:0007669"/>
    <property type="project" value="InterPro"/>
</dbReference>
<evidence type="ECO:0000256" key="1">
    <source>
        <dbReference type="ARBA" id="ARBA00010481"/>
    </source>
</evidence>
<dbReference type="Pfam" id="PF03254">
    <property type="entry name" value="XG_FTase"/>
    <property type="match status" value="1"/>
</dbReference>
<comment type="function">
    <text evidence="7">May be involved in cell wall biosynthesis.</text>
</comment>
<dbReference type="InterPro" id="IPR004938">
    <property type="entry name" value="XG_FTase"/>
</dbReference>
<keyword evidence="7" id="KW-0472">Membrane</keyword>
<dbReference type="PANTHER" id="PTHR31889">
    <property type="entry name" value="FUCOSYLTRANSFERASE 2-RELATED"/>
    <property type="match status" value="1"/>
</dbReference>
<keyword evidence="2 7" id="KW-0328">Glycosyltransferase</keyword>
<dbReference type="GO" id="GO:0009969">
    <property type="term" value="P:xyloglucan biosynthetic process"/>
    <property type="evidence" value="ECO:0007669"/>
    <property type="project" value="TreeGrafter"/>
</dbReference>
<dbReference type="AlphaFoldDB" id="A0A7N0UJ88"/>
<evidence type="ECO:0000256" key="7">
    <source>
        <dbReference type="RuleBase" id="RU367004"/>
    </source>
</evidence>
<organism evidence="9 10">
    <name type="scientific">Kalanchoe fedtschenkoi</name>
    <name type="common">Lavender scallops</name>
    <name type="synonym">South American air plant</name>
    <dbReference type="NCBI Taxonomy" id="63787"/>
    <lineage>
        <taxon>Eukaryota</taxon>
        <taxon>Viridiplantae</taxon>
        <taxon>Streptophyta</taxon>
        <taxon>Embryophyta</taxon>
        <taxon>Tracheophyta</taxon>
        <taxon>Spermatophyta</taxon>
        <taxon>Magnoliopsida</taxon>
        <taxon>eudicotyledons</taxon>
        <taxon>Gunneridae</taxon>
        <taxon>Pentapetalae</taxon>
        <taxon>Saxifragales</taxon>
        <taxon>Crassulaceae</taxon>
        <taxon>Kalanchoe</taxon>
    </lineage>
</organism>
<keyword evidence="5" id="KW-0325">Glycoprotein</keyword>
<evidence type="ECO:0000256" key="2">
    <source>
        <dbReference type="ARBA" id="ARBA00022676"/>
    </source>
</evidence>
<comment type="similarity">
    <text evidence="1 7">Belongs to the glycosyltransferase 37 family.</text>
</comment>
<dbReference type="GO" id="GO:0008107">
    <property type="term" value="F:galactoside 2-alpha-L-fucosyltransferase activity"/>
    <property type="evidence" value="ECO:0007669"/>
    <property type="project" value="InterPro"/>
</dbReference>
<feature type="region of interest" description="Disordered" evidence="8">
    <location>
        <begin position="14"/>
        <end position="34"/>
    </location>
</feature>
<comment type="subcellular location">
    <subcellularLocation>
        <location evidence="7">Golgi apparatus</location>
        <location evidence="7">Golgi stack membrane</location>
        <topology evidence="7">Single-pass type II membrane protein</topology>
    </subcellularLocation>
</comment>
<dbReference type="FunFam" id="3.40.50.11340:FF:000005">
    <property type="entry name" value="Galactoside 2-alpha-L-fucosyltransferase"/>
    <property type="match status" value="1"/>
</dbReference>
<evidence type="ECO:0000313" key="9">
    <source>
        <dbReference type="EnsemblPlants" id="Kaladp0071s0086.1.v1.1"/>
    </source>
</evidence>
<evidence type="ECO:0000256" key="3">
    <source>
        <dbReference type="ARBA" id="ARBA00022679"/>
    </source>
</evidence>
<evidence type="ECO:0000256" key="8">
    <source>
        <dbReference type="SAM" id="MobiDB-lite"/>
    </source>
</evidence>
<reference evidence="9" key="1">
    <citation type="submission" date="2021-01" db="UniProtKB">
        <authorList>
            <consortium name="EnsemblPlants"/>
        </authorList>
    </citation>
    <scope>IDENTIFICATION</scope>
</reference>
<sequence length="579" mass="64821">MIVDKSIFRKRLVEGSSTDNPTANDGTAAGRVARPESKQMSAMKIFAMLLLSLPALATLTMFYNGSVSAPDEIGHGFVEARVIEQTIAARDSSSNTTNVSDDDLRLDDLLPSGFDAKSCLSRIQSTSYRKKSPFPPSPHLISKLRSYEARHKRCGPGTKSYKAASLNLKSKSGSGSGSWFGSGECKYIVWIAYSGLGNRILTIASAFLYALLTDRVLLVEHGSKSDLADLFCEPFPGTSWLLPDKFPVRTKFDKLGHASPECFGHMLKHKAFDNATSDPAFVYVDLVHDYNDHDKKFFCDEDHALVKNVEWLVVRSDNYFVPSLFLMATFREELFRMFPAKVTVFHHLGRYLFHPTNQVWGLVTRFYDAYLAGADERIGIQVRTFYNGPGPFQFVMEQIQACIQQETLIPDVANDVKLVPKSRKTKAVLVTSLIGDYSEKLKARYWLNPTSSGEVIGVHQPSHEGFQLTDQSLVHNRKAWAEMYLLSLMDRLVTSAWSTFGYVAQGLGGLRPLILYKSDNMTVPRPPCGRGMSMEPCFHAPPFYDCRLRRGADTGAMDEHVRHCEDVSWGLKVVDPNKF</sequence>
<evidence type="ECO:0000256" key="5">
    <source>
        <dbReference type="ARBA" id="ARBA00023180"/>
    </source>
</evidence>
<accession>A0A7N0UJ88</accession>
<feature type="transmembrane region" description="Helical" evidence="7">
    <location>
        <begin position="45"/>
        <end position="63"/>
    </location>
</feature>
<name>A0A7N0UJ88_KALFE</name>
<keyword evidence="4 7" id="KW-0333">Golgi apparatus</keyword>
<proteinExistence type="inferred from homology"/>
<feature type="compositionally biased region" description="Polar residues" evidence="8">
    <location>
        <begin position="15"/>
        <end position="25"/>
    </location>
</feature>
<evidence type="ECO:0000256" key="4">
    <source>
        <dbReference type="ARBA" id="ARBA00023034"/>
    </source>
</evidence>
<dbReference type="PANTHER" id="PTHR31889:SF2">
    <property type="entry name" value="FUCOSYLTRANSFERASE 3"/>
    <property type="match status" value="1"/>
</dbReference>
<keyword evidence="7" id="KW-0812">Transmembrane</keyword>